<evidence type="ECO:0000313" key="2">
    <source>
        <dbReference type="Proteomes" id="UP000035909"/>
    </source>
</evidence>
<keyword evidence="2" id="KW-1185">Reference proteome</keyword>
<reference evidence="1 2" key="1">
    <citation type="submission" date="2015-05" db="EMBL/GenBank/DDBJ databases">
        <title>Photobacterium galathea sp. nov.</title>
        <authorList>
            <person name="Machado H."/>
            <person name="Gram L."/>
        </authorList>
    </citation>
    <scope>NUCLEOTIDE SEQUENCE [LARGE SCALE GENOMIC DNA]</scope>
    <source>
        <strain evidence="1 2">DSM 22954</strain>
    </source>
</reference>
<proteinExistence type="predicted"/>
<evidence type="ECO:0000313" key="1">
    <source>
        <dbReference type="EMBL" id="KLV11252.1"/>
    </source>
</evidence>
<protein>
    <submittedName>
        <fullName evidence="1">Uncharacterized protein</fullName>
    </submittedName>
</protein>
<name>A0A0J1KAB1_9GAMM</name>
<sequence>MYRKHSQLLTGWEVGSGRECRKYEPDGKPVIFTGKIKKTGYVACIGRQDNFEKQDSLIDKAGLINKRALANKKV</sequence>
<organism evidence="1 2">
    <name type="scientific">Photobacterium ganghwense</name>
    <dbReference type="NCBI Taxonomy" id="320778"/>
    <lineage>
        <taxon>Bacteria</taxon>
        <taxon>Pseudomonadati</taxon>
        <taxon>Pseudomonadota</taxon>
        <taxon>Gammaproteobacteria</taxon>
        <taxon>Vibrionales</taxon>
        <taxon>Vibrionaceae</taxon>
        <taxon>Photobacterium</taxon>
    </lineage>
</organism>
<dbReference type="AlphaFoldDB" id="A0A0J1KAB1"/>
<gene>
    <name evidence="1" type="ORF">ABT57_03175</name>
</gene>
<comment type="caution">
    <text evidence="1">The sequence shown here is derived from an EMBL/GenBank/DDBJ whole genome shotgun (WGS) entry which is preliminary data.</text>
</comment>
<dbReference type="Proteomes" id="UP000035909">
    <property type="component" value="Unassembled WGS sequence"/>
</dbReference>
<accession>A0A0J1KAB1</accession>
<dbReference type="PATRIC" id="fig|320778.3.peg.681"/>
<dbReference type="EMBL" id="LDOU01000003">
    <property type="protein sequence ID" value="KLV11252.1"/>
    <property type="molecule type" value="Genomic_DNA"/>
</dbReference>